<evidence type="ECO:0000313" key="3">
    <source>
        <dbReference type="Proteomes" id="UP000199258"/>
    </source>
</evidence>
<dbReference type="GO" id="GO:0046872">
    <property type="term" value="F:metal ion binding"/>
    <property type="evidence" value="ECO:0007669"/>
    <property type="project" value="InterPro"/>
</dbReference>
<dbReference type="InterPro" id="IPR017517">
    <property type="entry name" value="Maleyloyr_isom"/>
</dbReference>
<dbReference type="RefSeq" id="WP_217636758.1">
    <property type="nucleotide sequence ID" value="NZ_FNDT01000012.1"/>
</dbReference>
<keyword evidence="3" id="KW-1185">Reference proteome</keyword>
<dbReference type="STRING" id="335973.SAMN04488693_11213"/>
<evidence type="ECO:0000313" key="2">
    <source>
        <dbReference type="EMBL" id="SDI46520.1"/>
    </source>
</evidence>
<protein>
    <submittedName>
        <fullName evidence="2">TIGR03083 family protein</fullName>
    </submittedName>
</protein>
<dbReference type="AlphaFoldDB" id="A0A1G8KUB9"/>
<dbReference type="InterPro" id="IPR024344">
    <property type="entry name" value="MDMPI_metal-binding"/>
</dbReference>
<dbReference type="Proteomes" id="UP000199258">
    <property type="component" value="Unassembled WGS sequence"/>
</dbReference>
<dbReference type="InterPro" id="IPR034660">
    <property type="entry name" value="DinB/YfiT-like"/>
</dbReference>
<accession>A0A1G8KUB9</accession>
<dbReference type="Gene3D" id="1.20.120.450">
    <property type="entry name" value="dinb family like domain"/>
    <property type="match status" value="1"/>
</dbReference>
<proteinExistence type="predicted"/>
<dbReference type="SUPFAM" id="SSF109854">
    <property type="entry name" value="DinB/YfiT-like putative metalloenzymes"/>
    <property type="match status" value="1"/>
</dbReference>
<gene>
    <name evidence="2" type="ORF">SAMN04488693_11213</name>
</gene>
<feature type="domain" description="Mycothiol-dependent maleylpyruvate isomerase metal-binding" evidence="1">
    <location>
        <begin position="29"/>
        <end position="177"/>
    </location>
</feature>
<organism evidence="2 3">
    <name type="scientific">Arthrobacter subterraneus</name>
    <dbReference type="NCBI Taxonomy" id="335973"/>
    <lineage>
        <taxon>Bacteria</taxon>
        <taxon>Bacillati</taxon>
        <taxon>Actinomycetota</taxon>
        <taxon>Actinomycetes</taxon>
        <taxon>Micrococcales</taxon>
        <taxon>Micrococcaceae</taxon>
        <taxon>Arthrobacter</taxon>
    </lineage>
</organism>
<dbReference type="NCBIfam" id="TIGR03083">
    <property type="entry name" value="maleylpyruvate isomerase family mycothiol-dependent enzyme"/>
    <property type="match status" value="1"/>
</dbReference>
<dbReference type="Pfam" id="PF11716">
    <property type="entry name" value="MDMPI_N"/>
    <property type="match status" value="1"/>
</dbReference>
<name>A0A1G8KUB9_9MICC</name>
<evidence type="ECO:0000259" key="1">
    <source>
        <dbReference type="Pfam" id="PF11716"/>
    </source>
</evidence>
<dbReference type="EMBL" id="FNDT01000012">
    <property type="protein sequence ID" value="SDI46520.1"/>
    <property type="molecule type" value="Genomic_DNA"/>
</dbReference>
<sequence length="264" mass="29174">MTISTAPAGTRKHPRRPALDHSNAMRLARDEYARVADAVVGLSPDQWTLPTDCPEWDVRAMVAHICGMAAMAATPWETNRQMSAAKKIVARTGVEGIDALTGLQVSERSDKTPEQLTAELRSIGPKAAGSRRRIPAFIRSRRLPEEQSMEGMSEWWSIGFLTDVVLTRDPWMHRVDLSRATGTDMVLTAEHDGVLIDDVVREWAGRHGQPYRLRLTGPAGGTWSEGDGGPELELDAVEFCRILSGRAPESSFTREGLLRTFVPF</sequence>
<reference evidence="2 3" key="1">
    <citation type="submission" date="2016-10" db="EMBL/GenBank/DDBJ databases">
        <authorList>
            <person name="de Groot N.N."/>
        </authorList>
    </citation>
    <scope>NUCLEOTIDE SEQUENCE [LARGE SCALE GENOMIC DNA]</scope>
    <source>
        <strain evidence="2 3">NP_1H</strain>
    </source>
</reference>